<dbReference type="PANTHER" id="PTHR43775:SF37">
    <property type="entry name" value="SI:DKEY-61P9.11"/>
    <property type="match status" value="1"/>
</dbReference>
<organism evidence="6 7">
    <name type="scientific">Ruminiclostridium cellulolyticum (strain ATCC 35319 / DSM 5812 / JCM 6584 / H10)</name>
    <name type="common">Clostridium cellulolyticum</name>
    <dbReference type="NCBI Taxonomy" id="394503"/>
    <lineage>
        <taxon>Bacteria</taxon>
        <taxon>Bacillati</taxon>
        <taxon>Bacillota</taxon>
        <taxon>Clostridia</taxon>
        <taxon>Eubacteriales</taxon>
        <taxon>Oscillospiraceae</taxon>
        <taxon>Ruminiclostridium</taxon>
    </lineage>
</organism>
<dbReference type="GO" id="GO:0005737">
    <property type="term" value="C:cytoplasm"/>
    <property type="evidence" value="ECO:0007669"/>
    <property type="project" value="TreeGrafter"/>
</dbReference>
<keyword evidence="2" id="KW-0597">Phosphoprotein</keyword>
<dbReference type="Gene3D" id="1.10.1240.100">
    <property type="match status" value="1"/>
</dbReference>
<dbReference type="PROSITE" id="PS00012">
    <property type="entry name" value="PHOSPHOPANTETHEINE"/>
    <property type="match status" value="1"/>
</dbReference>
<dbReference type="Pfam" id="PF02801">
    <property type="entry name" value="Ketoacyl-synt_C"/>
    <property type="match status" value="1"/>
</dbReference>
<dbReference type="InterPro" id="IPR009081">
    <property type="entry name" value="PP-bd_ACP"/>
</dbReference>
<dbReference type="Gene3D" id="3.40.47.10">
    <property type="match status" value="1"/>
</dbReference>
<name>B8I5H3_RUMCH</name>
<feature type="domain" description="Ketosynthase family 3 (KS3)" evidence="5">
    <location>
        <begin position="41"/>
        <end position="458"/>
    </location>
</feature>
<dbReference type="Gene3D" id="3.40.50.720">
    <property type="entry name" value="NAD(P)-binding Rossmann-like Domain"/>
    <property type="match status" value="1"/>
</dbReference>
<dbReference type="Pfam" id="PF00109">
    <property type="entry name" value="ketoacyl-synt"/>
    <property type="match status" value="1"/>
</dbReference>
<accession>B8I5H3</accession>
<dbReference type="SMART" id="SM00822">
    <property type="entry name" value="PKS_KR"/>
    <property type="match status" value="1"/>
</dbReference>
<dbReference type="InterPro" id="IPR036291">
    <property type="entry name" value="NAD(P)-bd_dom_sf"/>
</dbReference>
<dbReference type="InterPro" id="IPR049490">
    <property type="entry name" value="C883_1060-like_KR_N"/>
</dbReference>
<dbReference type="PROSITE" id="PS52004">
    <property type="entry name" value="KS3_2"/>
    <property type="match status" value="1"/>
</dbReference>
<dbReference type="InterPro" id="IPR036736">
    <property type="entry name" value="ACP-like_sf"/>
</dbReference>
<dbReference type="GO" id="GO:0071770">
    <property type="term" value="P:DIM/DIP cell wall layer assembly"/>
    <property type="evidence" value="ECO:0007669"/>
    <property type="project" value="TreeGrafter"/>
</dbReference>
<dbReference type="STRING" id="394503.Ccel_2376"/>
<dbReference type="InterPro" id="IPR020841">
    <property type="entry name" value="PKS_Beta-ketoAc_synthase_dom"/>
</dbReference>
<dbReference type="RefSeq" id="WP_015925798.1">
    <property type="nucleotide sequence ID" value="NC_011898.1"/>
</dbReference>
<dbReference type="Pfam" id="PF16197">
    <property type="entry name" value="KAsynt_C_assoc"/>
    <property type="match status" value="1"/>
</dbReference>
<sequence>MQTVKTANNIIYKLVADKKLDPQDSVVLLSELQKNKQHIENDEIAIIGMAGKFPGSENLEEYWENLMDSRLCIGKIPPDRGSFAVEITEGTDSSYSKAGYIKEIDKFDAAFFRISPKEAKYMDPIQRVFLETAWEAIEDAGYGGDRLYGSNTGVYTGNDHTWGSPYKYMIQDRDPLAITGSWSGILASRISYILNLNGPALVIDTACSSGLVAVHEACNALKTGKCQMAIAGGIHIIYKPIENNEMGIVESNDSTIRAFDDKASGTVWGEGVGVVILKPLKKAMEDKDEIYAVIKGSAVNNDGASNGITAPKAEAQEDLLIKAWKEARINPENISYIETHGTGTVLGDPIEIKGLSRAFRKFTKKNQFCGIGSVKTNLGHLVGASGIASLIKTVLAINKKVIPPTLNFEYPNRYIDFSNAPVYVNDKTTFWEADQNIRLCGVSSFGFSGTNCHVVIQEVKKEIRAETASHRPMVFTLSAKSQFSMKELVQRYLKFINRPEVPSLKDICSTTAVGRGHYNYRAAIIVRGMDELREKLIQLREVIDIKQTHVQNIYFGEHKIVSSKKGLNEANDITEHERREISQKADLKLKAFLQGEVHELEELCRLYTIGADVDWNKFYEGTGGRTVHLPPYPFERNRYWIDNEKGEKTKAVTPEKNKHNLYEIRWVPCTEAPKSSMNLTNKTVAIFMDAEGIGEGLASNLTDKGIDVIQVMLGESYEKKNELSYTISGCERDYYKLFEDMGDRRISKIIHLFGNRSKQYGDSPEELELSHITGVYSLFYMVKSFAKLKSGQSVEMVLVSRNTFSVDKQEKKANPGNAALFALGRVISAEYENIRCRGVDIDTDTDANSLVSEVYGYNTSYLTAIRDGKRYIQEFARLEMGGGSRKGIDIKSQGVYIITGGLGGIGLEIARHLSQKGAGNIALVNRSSMPERHEWAEILKAGADTKLCQRINAINSIEADGTAVFSYPGDISVKDQMMGVINEIRDKFNNINGIIHCAGLAGEGLISGKSQADLSKVLSPKIEGTFMLDNVTREDEIDFFVTFSSVMSILNVPGQGDYAAANAFMDSFAQWRSTQGKRTVSISWPAWKDTGMAAEYKADKNKSLFKPISVEQALSDFELILESESTHVIAGELDFEMLSGISEDIQLFKLEKDIAAELESTVSSNSLISVKESPLPTVKLKGGVSGNYTKLEKLIGNIWGAILEIGELSIHDDFYDLGGNSLLSINMASKLKEQLNVEIDINNLFEHFSIVDLAMFISEKYPESAREKISVNDGDNVEVRTERAATVNILPQIGKIEIEESIVNQISGLMWRQMNCLDRGFGLLLGQQNKELLRLFKLFLGIKRCFNLEGYLGDIYSKQTFYNGNLVENQLLESFGLRASVKKVRTLEGLHTTICSYIDKGKPILVCFDEYFTFYSSFYLSKHTNHLAVINGYDSSKRLYSVIDYNHLMQNGEKIIDYGRFYTTFDILEQIYSNTNGMEILVMEKHQDVGIGGITNKITGLLEYISQNELQSEDLIFIRNIMTSDDKQLDAEGLNKLYFFLGSKELLISTLKDFFDKEHKELIGMSNDILETSNALINICAASLIRGRSIKLDNTVVNNINNISKTSDEFFEALKNISII</sequence>
<dbReference type="SUPFAM" id="SSF51735">
    <property type="entry name" value="NAD(P)-binding Rossmann-fold domains"/>
    <property type="match status" value="2"/>
</dbReference>
<dbReference type="GO" id="GO:0004315">
    <property type="term" value="F:3-oxoacyl-[acyl-carrier-protein] synthase activity"/>
    <property type="evidence" value="ECO:0007669"/>
    <property type="project" value="InterPro"/>
</dbReference>
<dbReference type="KEGG" id="cce:Ccel_2376"/>
<dbReference type="InterPro" id="IPR050091">
    <property type="entry name" value="PKS_NRPS_Biosynth_Enz"/>
</dbReference>
<dbReference type="GO" id="GO:0006633">
    <property type="term" value="P:fatty acid biosynthetic process"/>
    <property type="evidence" value="ECO:0007669"/>
    <property type="project" value="InterPro"/>
</dbReference>
<dbReference type="Pfam" id="PF21394">
    <property type="entry name" value="Beta-ketacyl_N"/>
    <property type="match status" value="1"/>
</dbReference>
<dbReference type="GO" id="GO:0004312">
    <property type="term" value="F:fatty acid synthase activity"/>
    <property type="evidence" value="ECO:0007669"/>
    <property type="project" value="TreeGrafter"/>
</dbReference>
<evidence type="ECO:0000256" key="3">
    <source>
        <dbReference type="ARBA" id="ARBA00022679"/>
    </source>
</evidence>
<dbReference type="Pfam" id="PF00550">
    <property type="entry name" value="PP-binding"/>
    <property type="match status" value="1"/>
</dbReference>
<dbReference type="PROSITE" id="PS50075">
    <property type="entry name" value="CARRIER"/>
    <property type="match status" value="1"/>
</dbReference>
<dbReference type="InterPro" id="IPR014030">
    <property type="entry name" value="Ketoacyl_synth_N"/>
</dbReference>
<keyword evidence="3" id="KW-0808">Transferase</keyword>
<evidence type="ECO:0000256" key="2">
    <source>
        <dbReference type="ARBA" id="ARBA00022553"/>
    </source>
</evidence>
<gene>
    <name evidence="6" type="ordered locus">Ccel_2376</name>
</gene>
<protein>
    <submittedName>
        <fullName evidence="6">Beta-ketoacyl synthase</fullName>
    </submittedName>
</protein>
<dbReference type="SMART" id="SM00825">
    <property type="entry name" value="PKS_KS"/>
    <property type="match status" value="1"/>
</dbReference>
<dbReference type="PANTHER" id="PTHR43775">
    <property type="entry name" value="FATTY ACID SYNTHASE"/>
    <property type="match status" value="1"/>
</dbReference>
<evidence type="ECO:0000259" key="4">
    <source>
        <dbReference type="PROSITE" id="PS50075"/>
    </source>
</evidence>
<keyword evidence="7" id="KW-1185">Reference proteome</keyword>
<dbReference type="InterPro" id="IPR032821">
    <property type="entry name" value="PKS_assoc"/>
</dbReference>
<dbReference type="SUPFAM" id="SSF47336">
    <property type="entry name" value="ACP-like"/>
    <property type="match status" value="1"/>
</dbReference>
<evidence type="ECO:0000313" key="7">
    <source>
        <dbReference type="Proteomes" id="UP000001349"/>
    </source>
</evidence>
<dbReference type="CDD" id="cd00833">
    <property type="entry name" value="PKS"/>
    <property type="match status" value="1"/>
</dbReference>
<dbReference type="InterPro" id="IPR013968">
    <property type="entry name" value="PKS_KR"/>
</dbReference>
<dbReference type="CDD" id="cd08953">
    <property type="entry name" value="KR_2_SDR_x"/>
    <property type="match status" value="1"/>
</dbReference>
<dbReference type="InterPro" id="IPR016039">
    <property type="entry name" value="Thiolase-like"/>
</dbReference>
<dbReference type="InterPro" id="IPR026935">
    <property type="entry name" value="BtrH_N"/>
</dbReference>
<dbReference type="SUPFAM" id="SSF53901">
    <property type="entry name" value="Thiolase-like"/>
    <property type="match status" value="1"/>
</dbReference>
<evidence type="ECO:0000256" key="1">
    <source>
        <dbReference type="ARBA" id="ARBA00022450"/>
    </source>
</evidence>
<dbReference type="PROSITE" id="PS00606">
    <property type="entry name" value="KS3_1"/>
    <property type="match status" value="1"/>
</dbReference>
<evidence type="ECO:0000313" key="6">
    <source>
        <dbReference type="EMBL" id="ACL76709.1"/>
    </source>
</evidence>
<dbReference type="InterPro" id="IPR057326">
    <property type="entry name" value="KR_dom"/>
</dbReference>
<proteinExistence type="predicted"/>
<dbReference type="Gene3D" id="1.10.1200.10">
    <property type="entry name" value="ACP-like"/>
    <property type="match status" value="1"/>
</dbReference>
<reference evidence="6 7" key="1">
    <citation type="submission" date="2009-01" db="EMBL/GenBank/DDBJ databases">
        <title>Complete sequence of Clostridium cellulolyticum H10.</title>
        <authorList>
            <consortium name="US DOE Joint Genome Institute"/>
            <person name="Lucas S."/>
            <person name="Copeland A."/>
            <person name="Lapidus A."/>
            <person name="Glavina del Rio T."/>
            <person name="Dalin E."/>
            <person name="Tice H."/>
            <person name="Bruce D."/>
            <person name="Goodwin L."/>
            <person name="Pitluck S."/>
            <person name="Chertkov O."/>
            <person name="Saunders E."/>
            <person name="Brettin T."/>
            <person name="Detter J.C."/>
            <person name="Han C."/>
            <person name="Larimer F."/>
            <person name="Land M."/>
            <person name="Hauser L."/>
            <person name="Kyrpides N."/>
            <person name="Ivanova N."/>
            <person name="Zhou J."/>
            <person name="Richardson P."/>
        </authorList>
    </citation>
    <scope>NUCLEOTIDE SEQUENCE [LARGE SCALE GENOMIC DNA]</scope>
    <source>
        <strain evidence="7">ATCC 35319 / DSM 5812 / JCM 6584 / H10</strain>
    </source>
</reference>
<evidence type="ECO:0000259" key="5">
    <source>
        <dbReference type="PROSITE" id="PS52004"/>
    </source>
</evidence>
<dbReference type="Pfam" id="PF14399">
    <property type="entry name" value="BtrH_N"/>
    <property type="match status" value="1"/>
</dbReference>
<dbReference type="OrthoDB" id="9765680at2"/>
<dbReference type="eggNOG" id="COG3321">
    <property type="taxonomic scope" value="Bacteria"/>
</dbReference>
<dbReference type="EMBL" id="CP001348">
    <property type="protein sequence ID" value="ACL76709.1"/>
    <property type="molecule type" value="Genomic_DNA"/>
</dbReference>
<dbReference type="GO" id="GO:0005886">
    <property type="term" value="C:plasma membrane"/>
    <property type="evidence" value="ECO:0007669"/>
    <property type="project" value="TreeGrafter"/>
</dbReference>
<feature type="domain" description="Carrier" evidence="4">
    <location>
        <begin position="1186"/>
        <end position="1261"/>
    </location>
</feature>
<dbReference type="InterPro" id="IPR014031">
    <property type="entry name" value="Ketoacyl_synth_C"/>
</dbReference>
<keyword evidence="1" id="KW-0596">Phosphopantetheine</keyword>
<dbReference type="HOGENOM" id="CLU_000022_35_4_9"/>
<dbReference type="Pfam" id="PF08659">
    <property type="entry name" value="KR"/>
    <property type="match status" value="1"/>
</dbReference>
<dbReference type="InterPro" id="IPR018201">
    <property type="entry name" value="Ketoacyl_synth_AS"/>
</dbReference>
<dbReference type="Proteomes" id="UP000001349">
    <property type="component" value="Chromosome"/>
</dbReference>
<dbReference type="InterPro" id="IPR006162">
    <property type="entry name" value="Ppantetheine_attach_site"/>
</dbReference>